<dbReference type="SMART" id="SM00342">
    <property type="entry name" value="HTH_ARAC"/>
    <property type="match status" value="1"/>
</dbReference>
<sequence>MTEIKPELQELFAAHHTDPAYLTQKCKHYYCHNLSLAVLEPSPDVAVLPLSHRHREYEFLLPRGQMPMVVCDGASYLGESGYCYPVQSNRLHGLLVRQTNCGWDHIVVRPELMDFALAEAGHSGSSFTARFPVNEELKTYLNLFRSEFENDEESGPQKMNMLAYLICSELVRLGVPASEAKPEHRGEQRKGIYGCVDYINKHYFEELNLDQLTETAGLTKTYFVTAFKNAMGQTPHAYINMLRLSYAKVYLELTDERIQDIAAKCGFDKPNSFRVMFKKNYGISPSEYRQSVRKEA</sequence>
<evidence type="ECO:0000256" key="2">
    <source>
        <dbReference type="ARBA" id="ARBA00023125"/>
    </source>
</evidence>
<keyword evidence="6" id="KW-1185">Reference proteome</keyword>
<dbReference type="Gene3D" id="1.10.10.60">
    <property type="entry name" value="Homeodomain-like"/>
    <property type="match status" value="2"/>
</dbReference>
<feature type="domain" description="HTH araC/xylS-type" evidence="4">
    <location>
        <begin position="193"/>
        <end position="291"/>
    </location>
</feature>
<keyword evidence="3" id="KW-0804">Transcription</keyword>
<keyword evidence="1" id="KW-0805">Transcription regulation</keyword>
<keyword evidence="2" id="KW-0238">DNA-binding</keyword>
<dbReference type="PRINTS" id="PR00032">
    <property type="entry name" value="HTHARAC"/>
</dbReference>
<dbReference type="GO" id="GO:0003700">
    <property type="term" value="F:DNA-binding transcription factor activity"/>
    <property type="evidence" value="ECO:0007669"/>
    <property type="project" value="InterPro"/>
</dbReference>
<dbReference type="InterPro" id="IPR018062">
    <property type="entry name" value="HTH_AraC-typ_CS"/>
</dbReference>
<dbReference type="InterPro" id="IPR020449">
    <property type="entry name" value="Tscrpt_reg_AraC-type_HTH"/>
</dbReference>
<dbReference type="Pfam" id="PF12833">
    <property type="entry name" value="HTH_18"/>
    <property type="match status" value="1"/>
</dbReference>
<gene>
    <name evidence="5" type="ORF">Q3982_06205</name>
</gene>
<organism evidence="5 6">
    <name type="scientific">Phoenicibacter congonensis</name>
    <dbReference type="NCBI Taxonomy" id="1944646"/>
    <lineage>
        <taxon>Bacteria</taxon>
        <taxon>Bacillati</taxon>
        <taxon>Actinomycetota</taxon>
        <taxon>Coriobacteriia</taxon>
        <taxon>Eggerthellales</taxon>
        <taxon>Eggerthellaceae</taxon>
        <taxon>Phoenicibacter</taxon>
    </lineage>
</organism>
<dbReference type="EMBL" id="JAUMVS010000125">
    <property type="protein sequence ID" value="MDO4842252.1"/>
    <property type="molecule type" value="Genomic_DNA"/>
</dbReference>
<dbReference type="InterPro" id="IPR018060">
    <property type="entry name" value="HTH_AraC"/>
</dbReference>
<evidence type="ECO:0000256" key="1">
    <source>
        <dbReference type="ARBA" id="ARBA00023015"/>
    </source>
</evidence>
<dbReference type="InterPro" id="IPR009057">
    <property type="entry name" value="Homeodomain-like_sf"/>
</dbReference>
<proteinExistence type="predicted"/>
<dbReference type="PANTHER" id="PTHR43280">
    <property type="entry name" value="ARAC-FAMILY TRANSCRIPTIONAL REGULATOR"/>
    <property type="match status" value="1"/>
</dbReference>
<dbReference type="PROSITE" id="PS00041">
    <property type="entry name" value="HTH_ARAC_FAMILY_1"/>
    <property type="match status" value="1"/>
</dbReference>
<evidence type="ECO:0000313" key="6">
    <source>
        <dbReference type="Proteomes" id="UP001168575"/>
    </source>
</evidence>
<dbReference type="GO" id="GO:0043565">
    <property type="term" value="F:sequence-specific DNA binding"/>
    <property type="evidence" value="ECO:0007669"/>
    <property type="project" value="InterPro"/>
</dbReference>
<evidence type="ECO:0000313" key="5">
    <source>
        <dbReference type="EMBL" id="MDO4842252.1"/>
    </source>
</evidence>
<dbReference type="AlphaFoldDB" id="A0AA43RMG2"/>
<name>A0AA43RMG2_9ACTN</name>
<dbReference type="SUPFAM" id="SSF46689">
    <property type="entry name" value="Homeodomain-like"/>
    <property type="match status" value="2"/>
</dbReference>
<protein>
    <submittedName>
        <fullName evidence="5">AraC family transcriptional regulator</fullName>
    </submittedName>
</protein>
<accession>A0AA43RMG2</accession>
<evidence type="ECO:0000256" key="3">
    <source>
        <dbReference type="ARBA" id="ARBA00023163"/>
    </source>
</evidence>
<comment type="caution">
    <text evidence="5">The sequence shown here is derived from an EMBL/GenBank/DDBJ whole genome shotgun (WGS) entry which is preliminary data.</text>
</comment>
<dbReference type="PROSITE" id="PS01124">
    <property type="entry name" value="HTH_ARAC_FAMILY_2"/>
    <property type="match status" value="1"/>
</dbReference>
<reference evidence="5" key="1">
    <citation type="submission" date="2023-07" db="EMBL/GenBank/DDBJ databases">
        <title>Between Cages and Wild: Unraveling the Impact of Captivity on Animal Microbiomes and Antimicrobial Resistance.</title>
        <authorList>
            <person name="Schmartz G.P."/>
            <person name="Rehner J."/>
            <person name="Schuff M.J."/>
            <person name="Becker S.L."/>
            <person name="Kravczyk M."/>
            <person name="Gurevich A."/>
            <person name="Francke R."/>
            <person name="Mueller R."/>
            <person name="Keller V."/>
            <person name="Keller A."/>
        </authorList>
    </citation>
    <scope>NUCLEOTIDE SEQUENCE</scope>
    <source>
        <strain evidence="5">S12M_St_49</strain>
    </source>
</reference>
<dbReference type="Proteomes" id="UP001168575">
    <property type="component" value="Unassembled WGS sequence"/>
</dbReference>
<evidence type="ECO:0000259" key="4">
    <source>
        <dbReference type="PROSITE" id="PS01124"/>
    </source>
</evidence>
<dbReference type="PANTHER" id="PTHR43280:SF2">
    <property type="entry name" value="HTH-TYPE TRANSCRIPTIONAL REGULATOR EXSA"/>
    <property type="match status" value="1"/>
</dbReference>